<evidence type="ECO:0008006" key="4">
    <source>
        <dbReference type="Google" id="ProtNLM"/>
    </source>
</evidence>
<comment type="caution">
    <text evidence="2">The sequence shown here is derived from an EMBL/GenBank/DDBJ whole genome shotgun (WGS) entry which is preliminary data.</text>
</comment>
<keyword evidence="3" id="KW-1185">Reference proteome</keyword>
<sequence length="514" mass="54084">MTIRARGRLAAVASGLVLALVAAGCTAADPGDDAGAVGAKAQENQDSVVLAGAEAGIGQIGGNPAEMALKASEAFFEKAPAVVVLGNDGGQEAAAGQARALGVPLLVAPGDAPDEATERQDFSAELERLGARTLIAHGTVPDSLAGNLEVVDGAAPDADLPDIDPVEGTTDSGFAVVVRSGEEAAEAAGPALVTAQAAGAELHTMASPDPRAAKNQKFFQEHADSELYAIGGGFGKAADFSALAATAAGGMQLPGGGQIVFPDRRMVALYGTPGTASLGLLGEQDVDGAIKLAKKYAAEYQPFSKEKVVPAFEIISTVAAASAGKDGKYSSYVPVERLESWVKAAEKAGVYVVLDLQPGRNDFLTQAKHYEKLLAYPNVGIAYDPEWRLKPGQRHMVQIGSVDAAELNRTNDWLAALTRKHHLPQKVVILHQFKLSMIRNRSALDTSHPELAMVLHADGNGTPGMKMETWKSLRRDLPDGIRMAWKNFIDEDSPTFTPKQTFDIDPKPWFVSYQ</sequence>
<dbReference type="Proteomes" id="UP001183817">
    <property type="component" value="Unassembled WGS sequence"/>
</dbReference>
<dbReference type="PROSITE" id="PS51257">
    <property type="entry name" value="PROKAR_LIPOPROTEIN"/>
    <property type="match status" value="1"/>
</dbReference>
<feature type="chain" id="PRO_5046825170" description="Cell wall-binding repeat-containing protein" evidence="1">
    <location>
        <begin position="28"/>
        <end position="514"/>
    </location>
</feature>
<evidence type="ECO:0000313" key="3">
    <source>
        <dbReference type="Proteomes" id="UP001183817"/>
    </source>
</evidence>
<name>A0ABU2BHB6_9MICC</name>
<feature type="signal peptide" evidence="1">
    <location>
        <begin position="1"/>
        <end position="27"/>
    </location>
</feature>
<gene>
    <name evidence="2" type="ORF">J2S64_000824</name>
</gene>
<dbReference type="EMBL" id="JAVDYI010000001">
    <property type="protein sequence ID" value="MDR7357133.1"/>
    <property type="molecule type" value="Genomic_DNA"/>
</dbReference>
<reference evidence="2 3" key="1">
    <citation type="submission" date="2023-07" db="EMBL/GenBank/DDBJ databases">
        <title>Sequencing the genomes of 1000 actinobacteria strains.</title>
        <authorList>
            <person name="Klenk H.-P."/>
        </authorList>
    </citation>
    <scope>NUCLEOTIDE SEQUENCE [LARGE SCALE GENOMIC DNA]</scope>
    <source>
        <strain evidence="2 3">DSM 20167</strain>
    </source>
</reference>
<proteinExistence type="predicted"/>
<organism evidence="2 3">
    <name type="scientific">Paeniglutamicibacter sulfureus</name>
    <dbReference type="NCBI Taxonomy" id="43666"/>
    <lineage>
        <taxon>Bacteria</taxon>
        <taxon>Bacillati</taxon>
        <taxon>Actinomycetota</taxon>
        <taxon>Actinomycetes</taxon>
        <taxon>Micrococcales</taxon>
        <taxon>Micrococcaceae</taxon>
        <taxon>Paeniglutamicibacter</taxon>
    </lineage>
</organism>
<evidence type="ECO:0000256" key="1">
    <source>
        <dbReference type="SAM" id="SignalP"/>
    </source>
</evidence>
<keyword evidence="1" id="KW-0732">Signal</keyword>
<dbReference type="RefSeq" id="WP_310288378.1">
    <property type="nucleotide sequence ID" value="NZ_BAAAWO010000001.1"/>
</dbReference>
<protein>
    <recommendedName>
        <fullName evidence="4">Cell wall-binding repeat-containing protein</fullName>
    </recommendedName>
</protein>
<evidence type="ECO:0000313" key="2">
    <source>
        <dbReference type="EMBL" id="MDR7357133.1"/>
    </source>
</evidence>
<accession>A0ABU2BHB6</accession>